<sequence>MSIVETLERGWSIWYTHETVGIPCFLCNKNEGNLGLEELDELFDMKVGFCRECFEKGLLWICREFAEIFYEPYDIDEEYNVIWKS</sequence>
<organism evidence="1">
    <name type="scientific">marine sediment metagenome</name>
    <dbReference type="NCBI Taxonomy" id="412755"/>
    <lineage>
        <taxon>unclassified sequences</taxon>
        <taxon>metagenomes</taxon>
        <taxon>ecological metagenomes</taxon>
    </lineage>
</organism>
<dbReference type="AlphaFoldDB" id="A0A0F9QSU1"/>
<protein>
    <submittedName>
        <fullName evidence="1">Uncharacterized protein</fullName>
    </submittedName>
</protein>
<evidence type="ECO:0000313" key="1">
    <source>
        <dbReference type="EMBL" id="KKN16181.1"/>
    </source>
</evidence>
<name>A0A0F9QSU1_9ZZZZ</name>
<comment type="caution">
    <text evidence="1">The sequence shown here is derived from an EMBL/GenBank/DDBJ whole genome shotgun (WGS) entry which is preliminary data.</text>
</comment>
<reference evidence="1" key="1">
    <citation type="journal article" date="2015" name="Nature">
        <title>Complex archaea that bridge the gap between prokaryotes and eukaryotes.</title>
        <authorList>
            <person name="Spang A."/>
            <person name="Saw J.H."/>
            <person name="Jorgensen S.L."/>
            <person name="Zaremba-Niedzwiedzka K."/>
            <person name="Martijn J."/>
            <person name="Lind A.E."/>
            <person name="van Eijk R."/>
            <person name="Schleper C."/>
            <person name="Guy L."/>
            <person name="Ettema T.J."/>
        </authorList>
    </citation>
    <scope>NUCLEOTIDE SEQUENCE</scope>
</reference>
<accession>A0A0F9QSU1</accession>
<dbReference type="EMBL" id="LAZR01003640">
    <property type="protein sequence ID" value="KKN16181.1"/>
    <property type="molecule type" value="Genomic_DNA"/>
</dbReference>
<gene>
    <name evidence="1" type="ORF">LCGC14_0978530</name>
</gene>
<proteinExistence type="predicted"/>